<dbReference type="Proteomes" id="UP000735302">
    <property type="component" value="Unassembled WGS sequence"/>
</dbReference>
<feature type="compositionally biased region" description="Low complexity" evidence="1">
    <location>
        <begin position="78"/>
        <end position="90"/>
    </location>
</feature>
<sequence>MTDLIPIHPDLTQIKILIYPNLSQIEIPIYSNFNTDVDIITDLVKTVKGQSHVKRPTERRGYRIAKKKKNSLPLDTDSSAQASSSPLSGPFSSLAGSFGIAAPIRAANSEAKSLGPPPPDRF</sequence>
<keyword evidence="3" id="KW-1185">Reference proteome</keyword>
<gene>
    <name evidence="2" type="ORF">PoB_003433000</name>
</gene>
<comment type="caution">
    <text evidence="2">The sequence shown here is derived from an EMBL/GenBank/DDBJ whole genome shotgun (WGS) entry which is preliminary data.</text>
</comment>
<accession>A0AAV4AI22</accession>
<organism evidence="2 3">
    <name type="scientific">Plakobranchus ocellatus</name>
    <dbReference type="NCBI Taxonomy" id="259542"/>
    <lineage>
        <taxon>Eukaryota</taxon>
        <taxon>Metazoa</taxon>
        <taxon>Spiralia</taxon>
        <taxon>Lophotrochozoa</taxon>
        <taxon>Mollusca</taxon>
        <taxon>Gastropoda</taxon>
        <taxon>Heterobranchia</taxon>
        <taxon>Euthyneura</taxon>
        <taxon>Panpulmonata</taxon>
        <taxon>Sacoglossa</taxon>
        <taxon>Placobranchoidea</taxon>
        <taxon>Plakobranchidae</taxon>
        <taxon>Plakobranchus</taxon>
    </lineage>
</organism>
<evidence type="ECO:0000256" key="1">
    <source>
        <dbReference type="SAM" id="MobiDB-lite"/>
    </source>
</evidence>
<name>A0AAV4AI22_9GAST</name>
<reference evidence="2 3" key="1">
    <citation type="journal article" date="2021" name="Elife">
        <title>Chloroplast acquisition without the gene transfer in kleptoplastic sea slugs, Plakobranchus ocellatus.</title>
        <authorList>
            <person name="Maeda T."/>
            <person name="Takahashi S."/>
            <person name="Yoshida T."/>
            <person name="Shimamura S."/>
            <person name="Takaki Y."/>
            <person name="Nagai Y."/>
            <person name="Toyoda A."/>
            <person name="Suzuki Y."/>
            <person name="Arimoto A."/>
            <person name="Ishii H."/>
            <person name="Satoh N."/>
            <person name="Nishiyama T."/>
            <person name="Hasebe M."/>
            <person name="Maruyama T."/>
            <person name="Minagawa J."/>
            <person name="Obokata J."/>
            <person name="Shigenobu S."/>
        </authorList>
    </citation>
    <scope>NUCLEOTIDE SEQUENCE [LARGE SCALE GENOMIC DNA]</scope>
</reference>
<dbReference type="EMBL" id="BLXT01003910">
    <property type="protein sequence ID" value="GFO07825.1"/>
    <property type="molecule type" value="Genomic_DNA"/>
</dbReference>
<proteinExistence type="predicted"/>
<feature type="region of interest" description="Disordered" evidence="1">
    <location>
        <begin position="51"/>
        <end position="90"/>
    </location>
</feature>
<evidence type="ECO:0000313" key="2">
    <source>
        <dbReference type="EMBL" id="GFO07825.1"/>
    </source>
</evidence>
<evidence type="ECO:0000313" key="3">
    <source>
        <dbReference type="Proteomes" id="UP000735302"/>
    </source>
</evidence>
<protein>
    <submittedName>
        <fullName evidence="2">Uncharacterized protein</fullName>
    </submittedName>
</protein>
<dbReference type="AlphaFoldDB" id="A0AAV4AI22"/>